<reference evidence="2" key="2">
    <citation type="submission" date="2011-01" db="EMBL/GenBank/DDBJ databases">
        <title>The complete genome of Nitratifractor salsuginis DSM 16511.</title>
        <authorList>
            <consortium name="US DOE Joint Genome Institute (JGI-PGF)"/>
            <person name="Lucas S."/>
            <person name="Copeland A."/>
            <person name="Lapidus A."/>
            <person name="Bruce D."/>
            <person name="Goodwin L."/>
            <person name="Pitluck S."/>
            <person name="Kyrpides N."/>
            <person name="Mavromatis K."/>
            <person name="Ivanova N."/>
            <person name="Mikhailova N."/>
            <person name="Zeytun A."/>
            <person name="Detter J.C."/>
            <person name="Tapia R."/>
            <person name="Han C."/>
            <person name="Land M."/>
            <person name="Hauser L."/>
            <person name="Markowitz V."/>
            <person name="Cheng J.-F."/>
            <person name="Hugenholtz P."/>
            <person name="Woyke T."/>
            <person name="Wu D."/>
            <person name="Tindall B."/>
            <person name="Schuetze A."/>
            <person name="Brambilla E."/>
            <person name="Klenk H.-P."/>
            <person name="Eisen J.A."/>
        </authorList>
    </citation>
    <scope>NUCLEOTIDE SEQUENCE [LARGE SCALE GENOMIC DNA]</scope>
    <source>
        <strain evidence="2">DSM 16511 / JCM 12458 / E9I37-1</strain>
    </source>
</reference>
<sequence>MGVEPIQKLDRLDEELHNRLTHYRYNRNLRLDERYRKGRIAALKWLTALCRHYRQKAEGILPAVEQSLDAELAKIRWLDPSPYRQGIEDAVEEFRRLLGED</sequence>
<dbReference type="EMBL" id="CP002452">
    <property type="protein sequence ID" value="ADV46194.1"/>
    <property type="molecule type" value="Genomic_DNA"/>
</dbReference>
<dbReference type="RefSeq" id="WP_013553888.1">
    <property type="nucleotide sequence ID" value="NC_014935.1"/>
</dbReference>
<accession>E6X350</accession>
<dbReference type="OrthoDB" id="9994014at2"/>
<name>E6X350_NITSE</name>
<dbReference type="KEGG" id="nsa:Nitsa_0935"/>
<reference evidence="1 2" key="1">
    <citation type="journal article" date="2011" name="Stand. Genomic Sci.">
        <title>Complete genome sequence of Nitratifractor salsuginis type strain (E9I37-1).</title>
        <authorList>
            <person name="Anderson I."/>
            <person name="Sikorski J."/>
            <person name="Zeytun A."/>
            <person name="Nolan M."/>
            <person name="Lapidus A."/>
            <person name="Lucas S."/>
            <person name="Hammon N."/>
            <person name="Deshpande S."/>
            <person name="Cheng J.F."/>
            <person name="Tapia R."/>
            <person name="Han C."/>
            <person name="Goodwin L."/>
            <person name="Pitluck S."/>
            <person name="Liolios K."/>
            <person name="Pagani I."/>
            <person name="Ivanova N."/>
            <person name="Huntemann M."/>
            <person name="Mavromatis K."/>
            <person name="Ovchinikova G."/>
            <person name="Pati A."/>
            <person name="Chen A."/>
            <person name="Palaniappan K."/>
            <person name="Land M."/>
            <person name="Hauser L."/>
            <person name="Brambilla E.M."/>
            <person name="Ngatchou-Djao O.D."/>
            <person name="Rohde M."/>
            <person name="Tindall B.J."/>
            <person name="Goker M."/>
            <person name="Detter J.C."/>
            <person name="Woyke T."/>
            <person name="Bristow J."/>
            <person name="Eisen J.A."/>
            <person name="Markowitz V."/>
            <person name="Hugenholtz P."/>
            <person name="Klenk H.P."/>
            <person name="Kyrpides N.C."/>
        </authorList>
    </citation>
    <scope>NUCLEOTIDE SEQUENCE [LARGE SCALE GENOMIC DNA]</scope>
    <source>
        <strain evidence="2">DSM 16511 / JCM 12458 / E9I37-1</strain>
    </source>
</reference>
<dbReference type="Proteomes" id="UP000008633">
    <property type="component" value="Chromosome"/>
</dbReference>
<evidence type="ECO:0000313" key="1">
    <source>
        <dbReference type="EMBL" id="ADV46194.1"/>
    </source>
</evidence>
<proteinExistence type="predicted"/>
<dbReference type="STRING" id="749222.Nitsa_0935"/>
<gene>
    <name evidence="1" type="ordered locus">Nitsa_0935</name>
</gene>
<organism evidence="1 2">
    <name type="scientific">Nitratifractor salsuginis (strain DSM 16511 / JCM 12458 / E9I37-1)</name>
    <dbReference type="NCBI Taxonomy" id="749222"/>
    <lineage>
        <taxon>Bacteria</taxon>
        <taxon>Pseudomonadati</taxon>
        <taxon>Campylobacterota</taxon>
        <taxon>Epsilonproteobacteria</taxon>
        <taxon>Campylobacterales</taxon>
        <taxon>Sulfurovaceae</taxon>
        <taxon>Nitratifractor</taxon>
    </lineage>
</organism>
<evidence type="ECO:0000313" key="2">
    <source>
        <dbReference type="Proteomes" id="UP000008633"/>
    </source>
</evidence>
<keyword evidence="2" id="KW-1185">Reference proteome</keyword>
<protein>
    <submittedName>
        <fullName evidence="1">Uncharacterized protein</fullName>
    </submittedName>
</protein>
<dbReference type="AlphaFoldDB" id="E6X350"/>
<dbReference type="HOGENOM" id="CLU_2288580_0_0_7"/>